<reference evidence="2 3" key="1">
    <citation type="submission" date="2023-07" db="EMBL/GenBank/DDBJ databases">
        <title>Genomic Encyclopedia of Type Strains, Phase IV (KMG-IV): sequencing the most valuable type-strain genomes for metagenomic binning, comparative biology and taxonomic classification.</title>
        <authorList>
            <person name="Goeker M."/>
        </authorList>
    </citation>
    <scope>NUCLEOTIDE SEQUENCE [LARGE SCALE GENOMIC DNA]</scope>
    <source>
        <strain evidence="2 3">B6-8</strain>
    </source>
</reference>
<feature type="signal peptide" evidence="1">
    <location>
        <begin position="1"/>
        <end position="19"/>
    </location>
</feature>
<feature type="chain" id="PRO_5047139276" description="DUF1194 domain-containing protein" evidence="1">
    <location>
        <begin position="20"/>
        <end position="248"/>
    </location>
</feature>
<dbReference type="SUPFAM" id="SSF53300">
    <property type="entry name" value="vWA-like"/>
    <property type="match status" value="1"/>
</dbReference>
<keyword evidence="1" id="KW-0732">Signal</keyword>
<sequence>MRFSIPLALAVLVSAPVIAAAQSAEPVDVELVLAADGSGSIDDDELALQRRGYAEAVTSAEVLSAIRGGLIGRIAVIYVEWGGPASQHTIVDWHIIEDQPSARIFADKLLSSPRQAFGYNSISGAIAYGADRIRENAFDGLAKVIDVSGDGPQIGGPPLPETRAAALAEGIVINGLVIRRPGGSVRGVMGGSLSDHYARDVIGGPGSFVVTADETRSFAQAVRQKLVKEIAALDQELQEAQEARTALD</sequence>
<gene>
    <name evidence="2" type="ORF">QO014_004641</name>
</gene>
<name>A0ABU0HD24_9HYPH</name>
<evidence type="ECO:0000313" key="3">
    <source>
        <dbReference type="Proteomes" id="UP001241603"/>
    </source>
</evidence>
<dbReference type="Proteomes" id="UP001241603">
    <property type="component" value="Unassembled WGS sequence"/>
</dbReference>
<evidence type="ECO:0008006" key="4">
    <source>
        <dbReference type="Google" id="ProtNLM"/>
    </source>
</evidence>
<comment type="caution">
    <text evidence="2">The sequence shown here is derived from an EMBL/GenBank/DDBJ whole genome shotgun (WGS) entry which is preliminary data.</text>
</comment>
<accession>A0ABU0HD24</accession>
<evidence type="ECO:0000256" key="1">
    <source>
        <dbReference type="SAM" id="SignalP"/>
    </source>
</evidence>
<dbReference type="InterPro" id="IPR010607">
    <property type="entry name" value="DUF1194"/>
</dbReference>
<dbReference type="Pfam" id="PF06707">
    <property type="entry name" value="DUF1194"/>
    <property type="match status" value="1"/>
</dbReference>
<dbReference type="InterPro" id="IPR036465">
    <property type="entry name" value="vWFA_dom_sf"/>
</dbReference>
<dbReference type="RefSeq" id="WP_266351095.1">
    <property type="nucleotide sequence ID" value="NZ_JAPKNG010000007.1"/>
</dbReference>
<organism evidence="2 3">
    <name type="scientific">Kaistia dalseonensis</name>
    <dbReference type="NCBI Taxonomy" id="410840"/>
    <lineage>
        <taxon>Bacteria</taxon>
        <taxon>Pseudomonadati</taxon>
        <taxon>Pseudomonadota</taxon>
        <taxon>Alphaproteobacteria</taxon>
        <taxon>Hyphomicrobiales</taxon>
        <taxon>Kaistiaceae</taxon>
        <taxon>Kaistia</taxon>
    </lineage>
</organism>
<keyword evidence="3" id="KW-1185">Reference proteome</keyword>
<protein>
    <recommendedName>
        <fullName evidence="4">DUF1194 domain-containing protein</fullName>
    </recommendedName>
</protein>
<dbReference type="EMBL" id="JAUSVO010000007">
    <property type="protein sequence ID" value="MDQ0440228.1"/>
    <property type="molecule type" value="Genomic_DNA"/>
</dbReference>
<proteinExistence type="predicted"/>
<evidence type="ECO:0000313" key="2">
    <source>
        <dbReference type="EMBL" id="MDQ0440228.1"/>
    </source>
</evidence>